<keyword evidence="2" id="KW-0732">Signal</keyword>
<evidence type="ECO:0000313" key="3">
    <source>
        <dbReference type="EMBL" id="MCC8427688.1"/>
    </source>
</evidence>
<reference evidence="3 4" key="1">
    <citation type="submission" date="2021-11" db="EMBL/GenBank/DDBJ databases">
        <authorList>
            <person name="Lee D.-H."/>
            <person name="Kim S.-B."/>
        </authorList>
    </citation>
    <scope>NUCLEOTIDE SEQUENCE [LARGE SCALE GENOMIC DNA]</scope>
    <source>
        <strain evidence="3 4">KCTC 52223</strain>
    </source>
</reference>
<proteinExistence type="predicted"/>
<gene>
    <name evidence="3" type="ORF">LJ725_01840</name>
</gene>
<feature type="region of interest" description="Disordered" evidence="1">
    <location>
        <begin position="114"/>
        <end position="151"/>
    </location>
</feature>
<evidence type="ECO:0000256" key="2">
    <source>
        <dbReference type="SAM" id="SignalP"/>
    </source>
</evidence>
<dbReference type="Proteomes" id="UP001198862">
    <property type="component" value="Unassembled WGS sequence"/>
</dbReference>
<feature type="compositionally biased region" description="Pro residues" evidence="1">
    <location>
        <begin position="139"/>
        <end position="149"/>
    </location>
</feature>
<comment type="caution">
    <text evidence="3">The sequence shown here is derived from an EMBL/GenBank/DDBJ whole genome shotgun (WGS) entry which is preliminary data.</text>
</comment>
<evidence type="ECO:0000256" key="1">
    <source>
        <dbReference type="SAM" id="MobiDB-lite"/>
    </source>
</evidence>
<keyword evidence="4" id="KW-1185">Reference proteome</keyword>
<accession>A0ABS8KNM7</accession>
<dbReference type="EMBL" id="JAJISD010000001">
    <property type="protein sequence ID" value="MCC8427688.1"/>
    <property type="molecule type" value="Genomic_DNA"/>
</dbReference>
<feature type="signal peptide" evidence="2">
    <location>
        <begin position="1"/>
        <end position="20"/>
    </location>
</feature>
<protein>
    <submittedName>
        <fullName evidence="3">Uncharacterized protein</fullName>
    </submittedName>
</protein>
<name>A0ABS8KNM7_9HYPH</name>
<organism evidence="3 4">
    <name type="scientific">Reyranella aquatilis</name>
    <dbReference type="NCBI Taxonomy" id="2035356"/>
    <lineage>
        <taxon>Bacteria</taxon>
        <taxon>Pseudomonadati</taxon>
        <taxon>Pseudomonadota</taxon>
        <taxon>Alphaproteobacteria</taxon>
        <taxon>Hyphomicrobiales</taxon>
        <taxon>Reyranellaceae</taxon>
        <taxon>Reyranella</taxon>
    </lineage>
</organism>
<sequence>MRFAFLLAPLLVLSALPAEAQTYLAQQCVLFGDAQYRRLDGSIERIAALEFPPPTIEKIDMKAGPQPVASVLTLRGRLTYRKRGPLETQFVCLLDATDKPLFFYALPVPATRGAPTPFGRGPGAAPPPSATTALAPQPVQRPPEPPRQPLPATAIRLRGLVRELGGKLQFSPCDGAPMALEDRTPGQELGRALRELTAGQEGRPMFVELYGGRETGPGGGIGALELRRAAVETAGCRERFDQREWIASGSEPSWRLEVTGRDMMLNVAGSPAPQRGAHGGLSRSPGAGVSYTATDDAGFVALFEERRCVDPLSGSLFAYTVEVRSEGRSYAGCAAHNPAMPAP</sequence>
<feature type="chain" id="PRO_5046938513" evidence="2">
    <location>
        <begin position="21"/>
        <end position="343"/>
    </location>
</feature>
<evidence type="ECO:0000313" key="4">
    <source>
        <dbReference type="Proteomes" id="UP001198862"/>
    </source>
</evidence>